<comment type="caution">
    <text evidence="2">The sequence shown here is derived from an EMBL/GenBank/DDBJ whole genome shotgun (WGS) entry which is preliminary data.</text>
</comment>
<dbReference type="EMBL" id="JBHTCG010000004">
    <property type="protein sequence ID" value="MFC7381994.1"/>
    <property type="molecule type" value="Genomic_DNA"/>
</dbReference>
<dbReference type="RefSeq" id="WP_380825079.1">
    <property type="nucleotide sequence ID" value="NZ_JBHTCG010000004.1"/>
</dbReference>
<sequence>MDPSVVDRIRPGDHVCWTFDDEHQRLAAVTGYVQAGADANQKIIYLSDASPDLLLRELTDNGVDAWRLVRTGQLQMGHPRDDYLTNGLFDPMVVLDDWQREIAVARGGGYTALRMIGDMSWARAGVVGADPLHWYEAQVNRVFADGYAMALCLYDRRLFDQVSLLRVSAAHPSRMEPGTDWNWRPLLRMERTGEPPGLRLIGEADASNRDALAATLADVIDDMSRPDATVTLDVAGLRFADAGAARLLMGAATTAPPEVRITGCSVSLVKLMRLLGGDPCAGAVA</sequence>
<dbReference type="PROSITE" id="PS50801">
    <property type="entry name" value="STAS"/>
    <property type="match status" value="1"/>
</dbReference>
<name>A0ABW2NYT1_9ACTN</name>
<gene>
    <name evidence="2" type="ORF">ACFQSB_07230</name>
</gene>
<accession>A0ABW2NYT1</accession>
<dbReference type="InterPro" id="IPR058548">
    <property type="entry name" value="MlaB-like_STAS"/>
</dbReference>
<dbReference type="InterPro" id="IPR036513">
    <property type="entry name" value="STAS_dom_sf"/>
</dbReference>
<reference evidence="3" key="1">
    <citation type="journal article" date="2019" name="Int. J. Syst. Evol. Microbiol.">
        <title>The Global Catalogue of Microorganisms (GCM) 10K type strain sequencing project: providing services to taxonomists for standard genome sequencing and annotation.</title>
        <authorList>
            <consortium name="The Broad Institute Genomics Platform"/>
            <consortium name="The Broad Institute Genome Sequencing Center for Infectious Disease"/>
            <person name="Wu L."/>
            <person name="Ma J."/>
        </authorList>
    </citation>
    <scope>NUCLEOTIDE SEQUENCE [LARGE SCALE GENOMIC DNA]</scope>
    <source>
        <strain evidence="3">CECT 7649</strain>
    </source>
</reference>
<dbReference type="SUPFAM" id="SSF52091">
    <property type="entry name" value="SpoIIaa-like"/>
    <property type="match status" value="1"/>
</dbReference>
<proteinExistence type="predicted"/>
<organism evidence="2 3">
    <name type="scientific">Sphaerisporangium rhizosphaerae</name>
    <dbReference type="NCBI Taxonomy" id="2269375"/>
    <lineage>
        <taxon>Bacteria</taxon>
        <taxon>Bacillati</taxon>
        <taxon>Actinomycetota</taxon>
        <taxon>Actinomycetes</taxon>
        <taxon>Streptosporangiales</taxon>
        <taxon>Streptosporangiaceae</taxon>
        <taxon>Sphaerisporangium</taxon>
    </lineage>
</organism>
<protein>
    <submittedName>
        <fullName evidence="2">MEDS domain-containing protein</fullName>
    </submittedName>
</protein>
<evidence type="ECO:0000313" key="3">
    <source>
        <dbReference type="Proteomes" id="UP001596496"/>
    </source>
</evidence>
<dbReference type="Pfam" id="PF13466">
    <property type="entry name" value="STAS_2"/>
    <property type="match status" value="1"/>
</dbReference>
<dbReference type="InterPro" id="IPR002645">
    <property type="entry name" value="STAS_dom"/>
</dbReference>
<dbReference type="Pfam" id="PF14417">
    <property type="entry name" value="MEDS"/>
    <property type="match status" value="1"/>
</dbReference>
<feature type="domain" description="STAS" evidence="1">
    <location>
        <begin position="198"/>
        <end position="285"/>
    </location>
</feature>
<dbReference type="Proteomes" id="UP001596496">
    <property type="component" value="Unassembled WGS sequence"/>
</dbReference>
<dbReference type="Gene3D" id="3.30.750.24">
    <property type="entry name" value="STAS domain"/>
    <property type="match status" value="1"/>
</dbReference>
<keyword evidence="3" id="KW-1185">Reference proteome</keyword>
<evidence type="ECO:0000313" key="2">
    <source>
        <dbReference type="EMBL" id="MFC7381994.1"/>
    </source>
</evidence>
<dbReference type="InterPro" id="IPR025847">
    <property type="entry name" value="MEDS_domain"/>
</dbReference>
<evidence type="ECO:0000259" key="1">
    <source>
        <dbReference type="PROSITE" id="PS50801"/>
    </source>
</evidence>